<dbReference type="InterPro" id="IPR050708">
    <property type="entry name" value="T6SS_VgrG/RHS"/>
</dbReference>
<feature type="domain" description="Teneurin-like YD-shell" evidence="3">
    <location>
        <begin position="452"/>
        <end position="565"/>
    </location>
</feature>
<evidence type="ECO:0000313" key="4">
    <source>
        <dbReference type="EMBL" id="BAD49597.1"/>
    </source>
</evidence>
<feature type="domain" description="DUF6531" evidence="2">
    <location>
        <begin position="327"/>
        <end position="401"/>
    </location>
</feature>
<dbReference type="PANTHER" id="PTHR32305:SF15">
    <property type="entry name" value="PROTEIN RHSA-RELATED"/>
    <property type="match status" value="1"/>
</dbReference>
<evidence type="ECO:0000313" key="5">
    <source>
        <dbReference type="Proteomes" id="UP000002197"/>
    </source>
</evidence>
<evidence type="ECO:0000259" key="3">
    <source>
        <dbReference type="Pfam" id="PF25023"/>
    </source>
</evidence>
<dbReference type="CDD" id="cd14740">
    <property type="entry name" value="PAAR_4"/>
    <property type="match status" value="1"/>
</dbReference>
<dbReference type="NCBIfam" id="TIGR01643">
    <property type="entry name" value="YD_repeat_2x"/>
    <property type="match status" value="6"/>
</dbReference>
<dbReference type="HOGENOM" id="CLU_001218_1_6_10"/>
<reference evidence="4 5" key="1">
    <citation type="journal article" date="2004" name="Proc. Natl. Acad. Sci. U.S.A.">
        <title>Genomic analysis of Bacteroides fragilis reveals extensive DNA inversions regulating cell surface adaptation.</title>
        <authorList>
            <person name="Kuwahara T."/>
            <person name="Yamashita A."/>
            <person name="Hirakawa H."/>
            <person name="Nakayama H."/>
            <person name="Toh H."/>
            <person name="Okada N."/>
            <person name="Kuhara S."/>
            <person name="Hattori M."/>
            <person name="Hayashi T."/>
            <person name="Ohnishi Y."/>
        </authorList>
    </citation>
    <scope>NUCLEOTIDE SEQUENCE [LARGE SCALE GENOMIC DNA]</scope>
    <source>
        <strain evidence="4 5">YCH46</strain>
    </source>
</reference>
<dbReference type="NCBIfam" id="TIGR03696">
    <property type="entry name" value="Rhs_assc_core"/>
    <property type="match status" value="1"/>
</dbReference>
<sequence>MADTGYFDSVSANLKTGVGAQVKGISEGVKANSDAGVSPSVNALDTGVKAAAAIGGLADGLSEAAMLPVLGAMGMKGMACLPISKQLDPVIGVDIHLVTIPPSPVVPMPHPYVGVLLRPQDFIAAAVSSFIPPPPTAEQTGDADSAKLAEVGHTVLTMAVGMLGATVKIGGFIPRAVASTPTRSIPHIPMGAGWAAPSAAIPKNNGHAFMGSLTVLADGMPFSGGGAHLHLDCNDVGIPSVHKVPGMFLPTGVINPIPPARQILTSPVPVPLNPMAALARKCTGAFGRFYKKKTRKLADRLHSKVNRTIKSESLKNMLHKAICTVTGHPVDVASGTFFTDEEDFWLDGPVPLSWERTWYSRSDYRGPLGNGWHHAYDMGVVADTEEGTLTLRMSDGIPVAFPLPTSEEPSFILSERKEARLEQDGGYCVWDMAEDLYYRFTRKEYDSVRLLESVTDCNGLGIRFDYTKEGLLRSITDSAGRRLRVEHDTRSGRILEICGPHPEDPEKEITLASYEYDADGNMTLQRNAAGDVMTYEYAGRLIVKETWRNGLAWYFEYDGTGVGSRCVHTWGDGGIYDHRLTFREGVTEVLDSHGELTVYHHRGGLVWKKVDANGGEHLWRYDDSRRLLAQTDPLGNSTLYRYDRWGNCTDSSDPCGGSVSAVYPAKGNLRNRPVSVTTPDGGTWEFGYDRSGNLVSRTNPEGAVTRMTYRNGAVASVKDPYGVATRLAYDRFHNLTEASDSRGNTSLYGYDLLGRCVSVTNPKGAVQKREYDPVGRVVRVLDFDGNDIRLSYDGIDNLTEYRDNVQHVEYGYSGMWKLTRRRDHRGVVNFRYDREERLRRVTNERLQSYEFTLDAVGNVTAEKGFDGAVRHYLRDRGGRVVRETLPSGTEREYGYDACSRVTRVSYPTAGDPDQTYAYGLSGRLVQASRGESTVEFAYNSLGLPTRETADGNTILRTYDHTGRILTLDSTAGASLRYTRNGYGELEGFTATGGSDADGAGSWESAHRHDTLGFEVERILPGGIVRSFAYDDIGRLVDARTRKDSRTRHMRRYRWGVADRLLSVEDSRRGETRYSYTPTGQLERAEYPDGREQWRKSDQTGNLYPDPDMKLRRYLGGGRLEQDGEWHCEYDADGNLTERYLGTGRWLDGKKDRWRYRWNADGSLAKVVRPDKREVEFTYDALGRRLSKSFGTTVTRWVWNGNVPLHQWKQRREYSVMEDRWNTDTERRDMTVWLFDEESFVPVAMIKEGRSYSILTDQLGTPTEAYDAEGNEVWSRVLDMDGNVIEETGNKGMVPFLFQGQYYDRETGLAYNRFRYYSPKMGMYVSQDPIGLDGGILNLYGYVDDTNVWIDILGLSKQSYSQQQGINKAKDDLRRNGFDIIGEEITMKVNGSRIRADIIAKDGHGKTHIFEVKHKKGRLTKNQKKSGVYSMSSQSNTTTHLGGGTIKVSQGTSGTYTIDTGSELGKVLGGRGTSDTAVFHVLIYN</sequence>
<dbReference type="InterPro" id="IPR031325">
    <property type="entry name" value="RHS_repeat"/>
</dbReference>
<name>Q64SD3_BACFR</name>
<accession>Q64SD3</accession>
<proteinExistence type="predicted"/>
<dbReference type="Gene3D" id="2.180.10.10">
    <property type="entry name" value="RHS repeat-associated core"/>
    <property type="match status" value="2"/>
</dbReference>
<dbReference type="Pfam" id="PF20148">
    <property type="entry name" value="DUF6531"/>
    <property type="match status" value="1"/>
</dbReference>
<keyword evidence="1" id="KW-0677">Repeat</keyword>
<dbReference type="PANTHER" id="PTHR32305">
    <property type="match status" value="1"/>
</dbReference>
<evidence type="ECO:0000256" key="1">
    <source>
        <dbReference type="ARBA" id="ARBA00022737"/>
    </source>
</evidence>
<feature type="domain" description="Teneurin-like YD-shell" evidence="3">
    <location>
        <begin position="1026"/>
        <end position="1327"/>
    </location>
</feature>
<dbReference type="InterPro" id="IPR045351">
    <property type="entry name" value="DUF6531"/>
</dbReference>
<dbReference type="InterPro" id="IPR006530">
    <property type="entry name" value="YD"/>
</dbReference>
<dbReference type="RefSeq" id="WP_011203027.1">
    <property type="nucleotide sequence ID" value="NC_006347.1"/>
</dbReference>
<dbReference type="InterPro" id="IPR056823">
    <property type="entry name" value="TEN-like_YD-shell"/>
</dbReference>
<organism evidence="4 5">
    <name type="scientific">Bacteroides fragilis (strain YCH46)</name>
    <dbReference type="NCBI Taxonomy" id="295405"/>
    <lineage>
        <taxon>Bacteria</taxon>
        <taxon>Pseudomonadati</taxon>
        <taxon>Bacteroidota</taxon>
        <taxon>Bacteroidia</taxon>
        <taxon>Bacteroidales</taxon>
        <taxon>Bacteroidaceae</taxon>
        <taxon>Bacteroides</taxon>
    </lineage>
</organism>
<dbReference type="Pfam" id="PF05593">
    <property type="entry name" value="RHS_repeat"/>
    <property type="match status" value="4"/>
</dbReference>
<dbReference type="STRING" id="295405.BF2847"/>
<dbReference type="Pfam" id="PF25023">
    <property type="entry name" value="TEN_YD-shell"/>
    <property type="match status" value="2"/>
</dbReference>
<evidence type="ECO:0000259" key="2">
    <source>
        <dbReference type="Pfam" id="PF20148"/>
    </source>
</evidence>
<dbReference type="Proteomes" id="UP000002197">
    <property type="component" value="Chromosome"/>
</dbReference>
<dbReference type="InterPro" id="IPR022385">
    <property type="entry name" value="Rhs_assc_core"/>
</dbReference>
<dbReference type="KEGG" id="bfr:BF2847"/>
<dbReference type="EMBL" id="AP006841">
    <property type="protein sequence ID" value="BAD49597.1"/>
    <property type="molecule type" value="Genomic_DNA"/>
</dbReference>
<protein>
    <submittedName>
        <fullName evidence="4">Putative Rhs protein</fullName>
    </submittedName>
</protein>
<dbReference type="OrthoDB" id="9182053at2"/>
<dbReference type="PATRIC" id="fig|295405.11.peg.2757"/>
<gene>
    <name evidence="4" type="ordered locus">BF2847</name>
</gene>